<evidence type="ECO:0000313" key="3">
    <source>
        <dbReference type="Proteomes" id="UP000054166"/>
    </source>
</evidence>
<organism evidence="2 3">
    <name type="scientific">Piloderma croceum (strain F 1598)</name>
    <dbReference type="NCBI Taxonomy" id="765440"/>
    <lineage>
        <taxon>Eukaryota</taxon>
        <taxon>Fungi</taxon>
        <taxon>Dikarya</taxon>
        <taxon>Basidiomycota</taxon>
        <taxon>Agaricomycotina</taxon>
        <taxon>Agaricomycetes</taxon>
        <taxon>Agaricomycetidae</taxon>
        <taxon>Atheliales</taxon>
        <taxon>Atheliaceae</taxon>
        <taxon>Piloderma</taxon>
    </lineage>
</organism>
<gene>
    <name evidence="2" type="ORF">PILCRDRAFT_13372</name>
</gene>
<dbReference type="Pfam" id="PF23742">
    <property type="entry name" value="VBS_C3G9"/>
    <property type="match status" value="1"/>
</dbReference>
<dbReference type="InParanoid" id="A0A0C3BEI3"/>
<dbReference type="HOGENOM" id="CLU_1540651_0_0_1"/>
<evidence type="ECO:0000259" key="1">
    <source>
        <dbReference type="Pfam" id="PF23742"/>
    </source>
</evidence>
<dbReference type="OrthoDB" id="5588096at2759"/>
<dbReference type="EMBL" id="KN833043">
    <property type="protein sequence ID" value="KIM75727.1"/>
    <property type="molecule type" value="Genomic_DNA"/>
</dbReference>
<dbReference type="AlphaFoldDB" id="A0A0C3BEI3"/>
<keyword evidence="3" id="KW-1185">Reference proteome</keyword>
<dbReference type="InterPro" id="IPR056439">
    <property type="entry name" value="VBS_C3G9"/>
</dbReference>
<dbReference type="Proteomes" id="UP000054166">
    <property type="component" value="Unassembled WGS sequence"/>
</dbReference>
<name>A0A0C3BEI3_PILCF</name>
<evidence type="ECO:0000313" key="2">
    <source>
        <dbReference type="EMBL" id="KIM75727.1"/>
    </source>
</evidence>
<sequence>MVIHNSQVFASIGHDTRRFMAELHKPRSPPLSRGFSLAQSFTALTSSGDAFRRPPVSPDIGILDIRITTFVSAIDGLFAIVRVRSNAPTHVESLCMKSIINAIPVVKQFEHRPQGDRSDVVDYVLKSLSETTLSNLVTASKTQTTSWGMSSISLLDAVAYQPLLRRRSMYAPSN</sequence>
<accession>A0A0C3BEI3</accession>
<reference evidence="2 3" key="1">
    <citation type="submission" date="2014-04" db="EMBL/GenBank/DDBJ databases">
        <authorList>
            <consortium name="DOE Joint Genome Institute"/>
            <person name="Kuo A."/>
            <person name="Tarkka M."/>
            <person name="Buscot F."/>
            <person name="Kohler A."/>
            <person name="Nagy L.G."/>
            <person name="Floudas D."/>
            <person name="Copeland A."/>
            <person name="Barry K.W."/>
            <person name="Cichocki N."/>
            <person name="Veneault-Fourrey C."/>
            <person name="LaButti K."/>
            <person name="Lindquist E.A."/>
            <person name="Lipzen A."/>
            <person name="Lundell T."/>
            <person name="Morin E."/>
            <person name="Murat C."/>
            <person name="Sun H."/>
            <person name="Tunlid A."/>
            <person name="Henrissat B."/>
            <person name="Grigoriev I.V."/>
            <person name="Hibbett D.S."/>
            <person name="Martin F."/>
            <person name="Nordberg H.P."/>
            <person name="Cantor M.N."/>
            <person name="Hua S.X."/>
        </authorList>
    </citation>
    <scope>NUCLEOTIDE SEQUENCE [LARGE SCALE GENOMIC DNA]</scope>
    <source>
        <strain evidence="2 3">F 1598</strain>
    </source>
</reference>
<feature type="domain" description="C3G9 VBS-like" evidence="1">
    <location>
        <begin position="57"/>
        <end position="159"/>
    </location>
</feature>
<proteinExistence type="predicted"/>
<dbReference type="STRING" id="765440.A0A0C3BEI3"/>
<protein>
    <recommendedName>
        <fullName evidence="1">C3G9 VBS-like domain-containing protein</fullName>
    </recommendedName>
</protein>
<reference evidence="3" key="2">
    <citation type="submission" date="2015-01" db="EMBL/GenBank/DDBJ databases">
        <title>Evolutionary Origins and Diversification of the Mycorrhizal Mutualists.</title>
        <authorList>
            <consortium name="DOE Joint Genome Institute"/>
            <consortium name="Mycorrhizal Genomics Consortium"/>
            <person name="Kohler A."/>
            <person name="Kuo A."/>
            <person name="Nagy L.G."/>
            <person name="Floudas D."/>
            <person name="Copeland A."/>
            <person name="Barry K.W."/>
            <person name="Cichocki N."/>
            <person name="Veneault-Fourrey C."/>
            <person name="LaButti K."/>
            <person name="Lindquist E.A."/>
            <person name="Lipzen A."/>
            <person name="Lundell T."/>
            <person name="Morin E."/>
            <person name="Murat C."/>
            <person name="Riley R."/>
            <person name="Ohm R."/>
            <person name="Sun H."/>
            <person name="Tunlid A."/>
            <person name="Henrissat B."/>
            <person name="Grigoriev I.V."/>
            <person name="Hibbett D.S."/>
            <person name="Martin F."/>
        </authorList>
    </citation>
    <scope>NUCLEOTIDE SEQUENCE [LARGE SCALE GENOMIC DNA]</scope>
    <source>
        <strain evidence="3">F 1598</strain>
    </source>
</reference>